<evidence type="ECO:0000256" key="12">
    <source>
        <dbReference type="SAM" id="MobiDB-lite"/>
    </source>
</evidence>
<feature type="domain" description="DEAD-box RNA helicase Q" evidence="15">
    <location>
        <begin position="9"/>
        <end position="37"/>
    </location>
</feature>
<dbReference type="GO" id="GO:0003724">
    <property type="term" value="F:RNA helicase activity"/>
    <property type="evidence" value="ECO:0007669"/>
    <property type="project" value="UniProtKB-EC"/>
</dbReference>
<feature type="region of interest" description="Disordered" evidence="12">
    <location>
        <begin position="491"/>
        <end position="559"/>
    </location>
</feature>
<keyword evidence="5 11" id="KW-0694">RNA-binding</keyword>
<feature type="compositionally biased region" description="Basic residues" evidence="12">
    <location>
        <begin position="524"/>
        <end position="538"/>
    </location>
</feature>
<feature type="domain" description="Helicase ATP-binding" evidence="13">
    <location>
        <begin position="40"/>
        <end position="223"/>
    </location>
</feature>
<accession>A0AA97KD70</accession>
<evidence type="ECO:0000256" key="10">
    <source>
        <dbReference type="RuleBase" id="RU000492"/>
    </source>
</evidence>
<dbReference type="InterPro" id="IPR001650">
    <property type="entry name" value="Helicase_C-like"/>
</dbReference>
<dbReference type="GeneID" id="129341554"/>
<dbReference type="PROSITE" id="PS51194">
    <property type="entry name" value="HELICASE_CTER"/>
    <property type="match status" value="1"/>
</dbReference>
<dbReference type="PROSITE" id="PS51192">
    <property type="entry name" value="HELICASE_ATP_BIND_1"/>
    <property type="match status" value="1"/>
</dbReference>
<sequence length="593" mass="67507">MEPVAEDSWESLPVQLSPGVLRALQELRFSQMTPVQSATIPLFMTNKDVAAEAVTGSGKTLAFVIPIIEILLRREEKLKKMQVGAIIITPTRELAMQINEVISHFTKYFPQFSQCLLIGGKNPMEDIEKFKECGGNIVVATPGRLVDMFRRQSDGLDLARSVKSLDVLVLDEADRLLDMGFEASLNTILDFLPKQRRTGLFSATQTQEVENLVRAGLRNPVRISVKEKGVLASNAQKTPTRLQNYYMICKADEKFNQLVHFLRLHKAEKHLVFFSTCACVEYYGKALESLIKNAKIMCIHGKMKHKRNRIFTEFRMLPSGILVCTDVMARGIDIPEVNWVLQYDPPSNASAFVHRCGRTARIGHMGSALVFLLPMEEAYVSFLSINQKCPMQEMQLQSNVGDVLPKLKSLSLADRAMYEKGMRAFVSCVQAYAKHECSLIFRIKDLDFASLARGFALLKMPRMPELKGKTFPDFEPVDIDTDSIVFKDKNREKQRQKLLAEPRKGRQEQEGRRKGPRNQAWSKQKAKKEKRRKLRAKRQREEGSDVEDKDMEELLNDTRLLKRLKKGKISEEEFEKKLLQSEKAAQADSESEG</sequence>
<dbReference type="Pfam" id="PF13959">
    <property type="entry name" value="CTE_SPB4"/>
    <property type="match status" value="1"/>
</dbReference>
<dbReference type="SMART" id="SM00487">
    <property type="entry name" value="DEXDc"/>
    <property type="match status" value="1"/>
</dbReference>
<evidence type="ECO:0000256" key="7">
    <source>
        <dbReference type="ARBA" id="ARBA00047984"/>
    </source>
</evidence>
<dbReference type="SUPFAM" id="SSF52540">
    <property type="entry name" value="P-loop containing nucleoside triphosphate hydrolases"/>
    <property type="match status" value="1"/>
</dbReference>
<comment type="subunit">
    <text evidence="8">Interacts with 28S rRNA. Interacts with double-stranded RNA substrates in vitro; the interaction stimulates ATPase activity.</text>
</comment>
<dbReference type="CDD" id="cd18787">
    <property type="entry name" value="SF2_C_DEAD"/>
    <property type="match status" value="1"/>
</dbReference>
<dbReference type="InterPro" id="IPR011545">
    <property type="entry name" value="DEAD/DEAH_box_helicase_dom"/>
</dbReference>
<evidence type="ECO:0000256" key="8">
    <source>
        <dbReference type="ARBA" id="ARBA00093562"/>
    </source>
</evidence>
<dbReference type="Pfam" id="PF00270">
    <property type="entry name" value="DEAD"/>
    <property type="match status" value="1"/>
</dbReference>
<feature type="domain" description="Helicase C-terminal" evidence="14">
    <location>
        <begin position="254"/>
        <end position="411"/>
    </location>
</feature>
<dbReference type="FunFam" id="3.40.50.300:FF:000877">
    <property type="entry name" value="RNA helicase"/>
    <property type="match status" value="1"/>
</dbReference>
<dbReference type="SMART" id="SM01178">
    <property type="entry name" value="DUF4217"/>
    <property type="match status" value="1"/>
</dbReference>
<dbReference type="AlphaFoldDB" id="A0AA97KD70"/>
<dbReference type="PROSITE" id="PS00039">
    <property type="entry name" value="DEAD_ATP_HELICASE"/>
    <property type="match status" value="1"/>
</dbReference>
<keyword evidence="4 10" id="KW-0067">ATP-binding</keyword>
<dbReference type="CDD" id="cd17960">
    <property type="entry name" value="DEADc_DDX55"/>
    <property type="match status" value="1"/>
</dbReference>
<name>A0AA97KD70_EUBMA</name>
<evidence type="ECO:0000313" key="17">
    <source>
        <dbReference type="RefSeq" id="XP_054852789.1"/>
    </source>
</evidence>
<dbReference type="InterPro" id="IPR027417">
    <property type="entry name" value="P-loop_NTPase"/>
</dbReference>
<evidence type="ECO:0000256" key="1">
    <source>
        <dbReference type="ARBA" id="ARBA00022741"/>
    </source>
</evidence>
<dbReference type="Pfam" id="PF00271">
    <property type="entry name" value="Helicase_C"/>
    <property type="match status" value="1"/>
</dbReference>
<feature type="short sequence motif" description="Q motif" evidence="9">
    <location>
        <begin position="9"/>
        <end position="37"/>
    </location>
</feature>
<evidence type="ECO:0000256" key="3">
    <source>
        <dbReference type="ARBA" id="ARBA00022806"/>
    </source>
</evidence>
<evidence type="ECO:0000256" key="5">
    <source>
        <dbReference type="ARBA" id="ARBA00022884"/>
    </source>
</evidence>
<evidence type="ECO:0000256" key="6">
    <source>
        <dbReference type="ARBA" id="ARBA00038002"/>
    </source>
</evidence>
<dbReference type="FunFam" id="3.40.50.300:FF:001022">
    <property type="entry name" value="RNA helicase"/>
    <property type="match status" value="1"/>
</dbReference>
<gene>
    <name evidence="17" type="primary">DDX55</name>
</gene>
<dbReference type="InterPro" id="IPR025313">
    <property type="entry name" value="SPB4-like_CTE"/>
</dbReference>
<dbReference type="CTD" id="57696"/>
<keyword evidence="2 10" id="KW-0378">Hydrolase</keyword>
<dbReference type="EC" id="3.6.4.13" evidence="11"/>
<comment type="function">
    <text evidence="11">RNA helicase.</text>
</comment>
<comment type="domain">
    <text evidence="11">The Q motif is unique to and characteristic of the DEAD box family of RNA helicases and controls ATP binding and hydrolysis.</text>
</comment>
<keyword evidence="16" id="KW-1185">Reference proteome</keyword>
<keyword evidence="1 10" id="KW-0547">Nucleotide-binding</keyword>
<dbReference type="PROSITE" id="PS51195">
    <property type="entry name" value="Q_MOTIF"/>
    <property type="match status" value="1"/>
</dbReference>
<dbReference type="GO" id="GO:0016787">
    <property type="term" value="F:hydrolase activity"/>
    <property type="evidence" value="ECO:0007669"/>
    <property type="project" value="UniProtKB-KW"/>
</dbReference>
<organism evidence="16 17">
    <name type="scientific">Eublepharis macularius</name>
    <name type="common">Leopard gecko</name>
    <name type="synonym">Cyrtodactylus macularius</name>
    <dbReference type="NCBI Taxonomy" id="481883"/>
    <lineage>
        <taxon>Eukaryota</taxon>
        <taxon>Metazoa</taxon>
        <taxon>Chordata</taxon>
        <taxon>Craniata</taxon>
        <taxon>Vertebrata</taxon>
        <taxon>Euteleostomi</taxon>
        <taxon>Lepidosauria</taxon>
        <taxon>Squamata</taxon>
        <taxon>Bifurcata</taxon>
        <taxon>Gekkota</taxon>
        <taxon>Eublepharidae</taxon>
        <taxon>Eublepharinae</taxon>
        <taxon>Eublepharis</taxon>
    </lineage>
</organism>
<evidence type="ECO:0000256" key="2">
    <source>
        <dbReference type="ARBA" id="ARBA00022801"/>
    </source>
</evidence>
<dbReference type="GO" id="GO:0003723">
    <property type="term" value="F:RNA binding"/>
    <property type="evidence" value="ECO:0007669"/>
    <property type="project" value="UniProtKB-UniRule"/>
</dbReference>
<feature type="compositionally biased region" description="Basic and acidic residues" evidence="12">
    <location>
        <begin position="491"/>
        <end position="513"/>
    </location>
</feature>
<evidence type="ECO:0000259" key="15">
    <source>
        <dbReference type="PROSITE" id="PS51195"/>
    </source>
</evidence>
<evidence type="ECO:0000259" key="13">
    <source>
        <dbReference type="PROSITE" id="PS51192"/>
    </source>
</evidence>
<dbReference type="PANTHER" id="PTHR24031">
    <property type="entry name" value="RNA HELICASE"/>
    <property type="match status" value="1"/>
</dbReference>
<comment type="catalytic activity">
    <reaction evidence="7 11">
        <text>ATP + H2O = ADP + phosphate + H(+)</text>
        <dbReference type="Rhea" id="RHEA:13065"/>
        <dbReference type="ChEBI" id="CHEBI:15377"/>
        <dbReference type="ChEBI" id="CHEBI:15378"/>
        <dbReference type="ChEBI" id="CHEBI:30616"/>
        <dbReference type="ChEBI" id="CHEBI:43474"/>
        <dbReference type="ChEBI" id="CHEBI:456216"/>
        <dbReference type="EC" id="3.6.4.13"/>
    </reaction>
</comment>
<keyword evidence="3 10" id="KW-0347">Helicase</keyword>
<dbReference type="SMART" id="SM00490">
    <property type="entry name" value="HELICc"/>
    <property type="match status" value="1"/>
</dbReference>
<dbReference type="KEGG" id="emc:129341554"/>
<dbReference type="InterPro" id="IPR000629">
    <property type="entry name" value="RNA-helicase_DEAD-box_CS"/>
</dbReference>
<evidence type="ECO:0000256" key="4">
    <source>
        <dbReference type="ARBA" id="ARBA00022840"/>
    </source>
</evidence>
<evidence type="ECO:0000256" key="9">
    <source>
        <dbReference type="PROSITE-ProRule" id="PRU00552"/>
    </source>
</evidence>
<comment type="similarity">
    <text evidence="6">Belongs to the DEAD box helicase family. DDX55/SPB4 subfamily.</text>
</comment>
<evidence type="ECO:0000256" key="11">
    <source>
        <dbReference type="RuleBase" id="RU365068"/>
    </source>
</evidence>
<dbReference type="RefSeq" id="XP_054852789.1">
    <property type="nucleotide sequence ID" value="XM_054996814.1"/>
</dbReference>
<protein>
    <recommendedName>
        <fullName evidence="11">ATP-dependent RNA helicase</fullName>
        <ecNumber evidence="11">3.6.4.13</ecNumber>
    </recommendedName>
</protein>
<dbReference type="Proteomes" id="UP001190640">
    <property type="component" value="Chromosome 13"/>
</dbReference>
<dbReference type="InterPro" id="IPR014014">
    <property type="entry name" value="RNA_helicase_DEAD_Q_motif"/>
</dbReference>
<reference evidence="17" key="1">
    <citation type="submission" date="2025-08" db="UniProtKB">
        <authorList>
            <consortium name="RefSeq"/>
        </authorList>
    </citation>
    <scope>IDENTIFICATION</scope>
    <source>
        <tissue evidence="17">Blood</tissue>
    </source>
</reference>
<dbReference type="Gene3D" id="3.40.50.300">
    <property type="entry name" value="P-loop containing nucleotide triphosphate hydrolases"/>
    <property type="match status" value="2"/>
</dbReference>
<dbReference type="GO" id="GO:0005524">
    <property type="term" value="F:ATP binding"/>
    <property type="evidence" value="ECO:0007669"/>
    <property type="project" value="UniProtKB-UniRule"/>
</dbReference>
<evidence type="ECO:0000313" key="16">
    <source>
        <dbReference type="Proteomes" id="UP001190640"/>
    </source>
</evidence>
<proteinExistence type="inferred from homology"/>
<evidence type="ECO:0000259" key="14">
    <source>
        <dbReference type="PROSITE" id="PS51194"/>
    </source>
</evidence>
<dbReference type="InterPro" id="IPR014001">
    <property type="entry name" value="Helicase_ATP-bd"/>
</dbReference>
<feature type="compositionally biased region" description="Acidic residues" evidence="12">
    <location>
        <begin position="544"/>
        <end position="555"/>
    </location>
</feature>